<dbReference type="InterPro" id="IPR027417">
    <property type="entry name" value="P-loop_NTPase"/>
</dbReference>
<dbReference type="GO" id="GO:0006355">
    <property type="term" value="P:regulation of DNA-templated transcription"/>
    <property type="evidence" value="ECO:0007669"/>
    <property type="project" value="InterPro"/>
</dbReference>
<keyword evidence="3" id="KW-0805">Transcription regulation</keyword>
<evidence type="ECO:0000256" key="5">
    <source>
        <dbReference type="ARBA" id="ARBA00023163"/>
    </source>
</evidence>
<geneLocation type="plasmid" evidence="10">
    <name>phg1</name>
</geneLocation>
<dbReference type="Gene3D" id="3.40.50.2300">
    <property type="match status" value="1"/>
</dbReference>
<dbReference type="Gene3D" id="1.10.10.60">
    <property type="entry name" value="Homeodomain-like"/>
    <property type="match status" value="1"/>
</dbReference>
<dbReference type="SUPFAM" id="SSF52172">
    <property type="entry name" value="CheY-like"/>
    <property type="match status" value="1"/>
</dbReference>
<dbReference type="PANTHER" id="PTHR32071">
    <property type="entry name" value="TRANSCRIPTIONAL REGULATORY PROTEIN"/>
    <property type="match status" value="1"/>
</dbReference>
<keyword evidence="6" id="KW-0597">Phosphoprotein</keyword>
<dbReference type="Pfam" id="PF00158">
    <property type="entry name" value="Sigma54_activat"/>
    <property type="match status" value="1"/>
</dbReference>
<dbReference type="PROSITE" id="PS50110">
    <property type="entry name" value="RESPONSE_REGULATORY"/>
    <property type="match status" value="1"/>
</dbReference>
<dbReference type="SMART" id="SM00448">
    <property type="entry name" value="REC"/>
    <property type="match status" value="1"/>
</dbReference>
<dbReference type="KEGG" id="reh:PHG019"/>
<keyword evidence="2" id="KW-0067">ATP-binding</keyword>
<dbReference type="RefSeq" id="WP_011153944.1">
    <property type="nucleotide sequence ID" value="NC_005241.1"/>
</dbReference>
<feature type="domain" description="Response regulatory" evidence="8">
    <location>
        <begin position="7"/>
        <end position="121"/>
    </location>
</feature>
<feature type="domain" description="Sigma-54 factor interaction" evidence="7">
    <location>
        <begin position="165"/>
        <end position="394"/>
    </location>
</feature>
<protein>
    <submittedName>
        <fullName evidence="9">Sigma-54-dependent Fis family transcriptional regulator</fullName>
    </submittedName>
</protein>
<evidence type="ECO:0000259" key="8">
    <source>
        <dbReference type="PROSITE" id="PS50110"/>
    </source>
</evidence>
<evidence type="ECO:0000256" key="2">
    <source>
        <dbReference type="ARBA" id="ARBA00022840"/>
    </source>
</evidence>
<evidence type="ECO:0000256" key="1">
    <source>
        <dbReference type="ARBA" id="ARBA00022741"/>
    </source>
</evidence>
<dbReference type="InterPro" id="IPR002078">
    <property type="entry name" value="Sigma_54_int"/>
</dbReference>
<dbReference type="Gene3D" id="3.40.50.300">
    <property type="entry name" value="P-loop containing nucleotide triphosphate hydrolases"/>
    <property type="match status" value="1"/>
</dbReference>
<dbReference type="GO" id="GO:0005524">
    <property type="term" value="F:ATP binding"/>
    <property type="evidence" value="ECO:0007669"/>
    <property type="project" value="UniProtKB-KW"/>
</dbReference>
<dbReference type="PRINTS" id="PR01590">
    <property type="entry name" value="HTHFIS"/>
</dbReference>
<dbReference type="SUPFAM" id="SSF52540">
    <property type="entry name" value="P-loop containing nucleoside triphosphate hydrolases"/>
    <property type="match status" value="1"/>
</dbReference>
<dbReference type="InterPro" id="IPR011006">
    <property type="entry name" value="CheY-like_superfamily"/>
</dbReference>
<feature type="modified residue" description="4-aspartylphosphate" evidence="6">
    <location>
        <position position="55"/>
    </location>
</feature>
<proteinExistence type="predicted"/>
<evidence type="ECO:0000256" key="6">
    <source>
        <dbReference type="PROSITE-ProRule" id="PRU00169"/>
    </source>
</evidence>
<keyword evidence="5" id="KW-0804">Transcription</keyword>
<keyword evidence="9" id="KW-0614">Plasmid</keyword>
<dbReference type="GO" id="GO:0000160">
    <property type="term" value="P:phosphorelay signal transduction system"/>
    <property type="evidence" value="ECO:0007669"/>
    <property type="project" value="InterPro"/>
</dbReference>
<dbReference type="PROSITE" id="PS50045">
    <property type="entry name" value="SIGMA54_INTERACT_4"/>
    <property type="match status" value="1"/>
</dbReference>
<evidence type="ECO:0000313" key="9">
    <source>
        <dbReference type="EMBL" id="QCC05307.1"/>
    </source>
</evidence>
<reference evidence="9 10" key="1">
    <citation type="submission" date="2019-04" db="EMBL/GenBank/DDBJ databases">
        <title>Long-read de novo sequencing of Cupriavidus necator H16.</title>
        <authorList>
            <person name="Little G.T."/>
            <person name="Ehsaan M."/>
            <person name="Arenas-Lopez C."/>
            <person name="Jawed K."/>
            <person name="Winzer K."/>
            <person name="Kovacs K."/>
            <person name="Malys N."/>
            <person name="Minton N.P."/>
        </authorList>
    </citation>
    <scope>NUCLEOTIDE SEQUENCE [LARGE SCALE GENOMIC DNA]</scope>
    <source>
        <strain evidence="9 10">H16</strain>
        <plasmid evidence="10">phg1</plasmid>
    </source>
</reference>
<keyword evidence="1" id="KW-0547">Nucleotide-binding</keyword>
<dbReference type="InterPro" id="IPR025944">
    <property type="entry name" value="Sigma_54_int_dom_CS"/>
</dbReference>
<dbReference type="Pfam" id="PF02954">
    <property type="entry name" value="HTH_8"/>
    <property type="match status" value="1"/>
</dbReference>
<dbReference type="SUPFAM" id="SSF46689">
    <property type="entry name" value="Homeodomain-like"/>
    <property type="match status" value="1"/>
</dbReference>
<dbReference type="EMBL" id="CP039289">
    <property type="protein sequence ID" value="QCC05307.1"/>
    <property type="molecule type" value="Genomic_DNA"/>
</dbReference>
<evidence type="ECO:0000256" key="3">
    <source>
        <dbReference type="ARBA" id="ARBA00023015"/>
    </source>
</evidence>
<dbReference type="FunFam" id="3.40.50.300:FF:000006">
    <property type="entry name" value="DNA-binding transcriptional regulator NtrC"/>
    <property type="match status" value="1"/>
</dbReference>
<dbReference type="InterPro" id="IPR003593">
    <property type="entry name" value="AAA+_ATPase"/>
</dbReference>
<dbReference type="PANTHER" id="PTHR32071:SF117">
    <property type="entry name" value="PTS-DEPENDENT DIHYDROXYACETONE KINASE OPERON REGULATORY PROTEIN-RELATED"/>
    <property type="match status" value="1"/>
</dbReference>
<dbReference type="InterPro" id="IPR001789">
    <property type="entry name" value="Sig_transdc_resp-reg_receiver"/>
</dbReference>
<dbReference type="PROSITE" id="PS00675">
    <property type="entry name" value="SIGMA54_INTERACT_1"/>
    <property type="match status" value="1"/>
</dbReference>
<dbReference type="Pfam" id="PF25601">
    <property type="entry name" value="AAA_lid_14"/>
    <property type="match status" value="1"/>
</dbReference>
<keyword evidence="4" id="KW-0238">DNA-binding</keyword>
<dbReference type="InterPro" id="IPR009057">
    <property type="entry name" value="Homeodomain-like_sf"/>
</dbReference>
<sequence length="482" mass="53587">MSDKQATVLVVDDETRSQDALRRTLDEEFRVLTVSSADEARALLLRQPVSVILCDQRMPGLTGVEFLKEVRERWPEIVRIVISGYTDSEDIIAGVNEAGIYQYILKPWVPDHLIDTVRQAVEAQGLQGDMHRLDLELRTSTPVLRQRSSQKLASAQSAFNFERIVRAPGSPLDAVCEVAARVARYDLPVMVLGESGTGKELLARAIHYASPRAARAFVSENCAAVPDNLLESELFGHKRGAFTGAYEDHAGLFQRANGGTIFLDEIGDTSPAFQVKLLRVLQEGEVRPVGSPRWIPVDVRVIAATHCNLESDVHAGRFREDLYYRIAGVTISMPPLRERSGDLQPIAAKLLEQVAQELARPGLYFGGDALAAMMAYPWPGNIRELRNEIYRAVALSSGEEIRAQLFSRKVLHGQPGTVKRGPHVQTFPQSGTLQERLDAIEAVVLKEALLRHRWNKTHAAKELGLSRVGLRQKLLRFGLEEK</sequence>
<dbReference type="InterPro" id="IPR002197">
    <property type="entry name" value="HTH_Fis"/>
</dbReference>
<evidence type="ECO:0000256" key="4">
    <source>
        <dbReference type="ARBA" id="ARBA00023125"/>
    </source>
</evidence>
<dbReference type="GO" id="GO:0043565">
    <property type="term" value="F:sequence-specific DNA binding"/>
    <property type="evidence" value="ECO:0007669"/>
    <property type="project" value="InterPro"/>
</dbReference>
<name>A0AAF1D571_CUPNH</name>
<dbReference type="PROSITE" id="PS00676">
    <property type="entry name" value="SIGMA54_INTERACT_2"/>
    <property type="match status" value="1"/>
</dbReference>
<dbReference type="SMART" id="SM00382">
    <property type="entry name" value="AAA"/>
    <property type="match status" value="1"/>
</dbReference>
<dbReference type="Gene3D" id="1.10.8.60">
    <property type="match status" value="1"/>
</dbReference>
<dbReference type="InterPro" id="IPR025943">
    <property type="entry name" value="Sigma_54_int_dom_ATP-bd_2"/>
</dbReference>
<organism evidence="9 10">
    <name type="scientific">Cupriavidus necator (strain ATCC 17699 / DSM 428 / KCTC 22496 / NCIMB 10442 / H16 / Stanier 337)</name>
    <name type="common">Ralstonia eutropha</name>
    <dbReference type="NCBI Taxonomy" id="381666"/>
    <lineage>
        <taxon>Bacteria</taxon>
        <taxon>Pseudomonadati</taxon>
        <taxon>Pseudomonadota</taxon>
        <taxon>Betaproteobacteria</taxon>
        <taxon>Burkholderiales</taxon>
        <taxon>Burkholderiaceae</taxon>
        <taxon>Cupriavidus</taxon>
    </lineage>
</organism>
<dbReference type="PROSITE" id="PS00688">
    <property type="entry name" value="SIGMA54_INTERACT_3"/>
    <property type="match status" value="1"/>
</dbReference>
<dbReference type="InterPro" id="IPR025662">
    <property type="entry name" value="Sigma_54_int_dom_ATP-bd_1"/>
</dbReference>
<dbReference type="SMR" id="A0AAF1D571"/>
<dbReference type="Proteomes" id="UP000296079">
    <property type="component" value="Plasmid pHG1"/>
</dbReference>
<evidence type="ECO:0000313" key="10">
    <source>
        <dbReference type="Proteomes" id="UP000296079"/>
    </source>
</evidence>
<accession>A0AAF1D571</accession>
<dbReference type="CDD" id="cd00009">
    <property type="entry name" value="AAA"/>
    <property type="match status" value="1"/>
</dbReference>
<gene>
    <name evidence="9" type="ORF">E6A55_32285</name>
</gene>
<dbReference type="InterPro" id="IPR058031">
    <property type="entry name" value="AAA_lid_NorR"/>
</dbReference>
<evidence type="ECO:0000259" key="7">
    <source>
        <dbReference type="PROSITE" id="PS50045"/>
    </source>
</evidence>
<dbReference type="AlphaFoldDB" id="A0AAF1D571"/>
<dbReference type="Pfam" id="PF00072">
    <property type="entry name" value="Response_reg"/>
    <property type="match status" value="1"/>
</dbReference>